<dbReference type="PANTHER" id="PTHR44167">
    <property type="entry name" value="OVARIAN-SPECIFIC SERINE/THREONINE-PROTEIN KINASE LOK-RELATED"/>
    <property type="match status" value="1"/>
</dbReference>
<reference evidence="2 4" key="1">
    <citation type="submission" date="2019-01" db="EMBL/GenBank/DDBJ databases">
        <title>Draft genome sequences of three monokaryotic isolates of the white-rot basidiomycete fungus Dichomitus squalens.</title>
        <authorList>
            <consortium name="DOE Joint Genome Institute"/>
            <person name="Lopez S.C."/>
            <person name="Andreopoulos B."/>
            <person name="Pangilinan J."/>
            <person name="Lipzen A."/>
            <person name="Riley R."/>
            <person name="Ahrendt S."/>
            <person name="Ng V."/>
            <person name="Barry K."/>
            <person name="Daum C."/>
            <person name="Grigoriev I.V."/>
            <person name="Hilden K.S."/>
            <person name="Makela M.R."/>
            <person name="de Vries R.P."/>
        </authorList>
    </citation>
    <scope>NUCLEOTIDE SEQUENCE [LARGE SCALE GENOMIC DNA]</scope>
    <source>
        <strain evidence="3 4">CBS 464.89</strain>
        <strain evidence="2">OM18370.1</strain>
    </source>
</reference>
<evidence type="ECO:0000313" key="2">
    <source>
        <dbReference type="EMBL" id="TBU29240.1"/>
    </source>
</evidence>
<dbReference type="InterPro" id="IPR011009">
    <property type="entry name" value="Kinase-like_dom_sf"/>
</dbReference>
<dbReference type="PROSITE" id="PS50011">
    <property type="entry name" value="PROTEIN_KINASE_DOM"/>
    <property type="match status" value="1"/>
</dbReference>
<dbReference type="GO" id="GO:0005524">
    <property type="term" value="F:ATP binding"/>
    <property type="evidence" value="ECO:0007669"/>
    <property type="project" value="InterPro"/>
</dbReference>
<dbReference type="InterPro" id="IPR000719">
    <property type="entry name" value="Prot_kinase_dom"/>
</dbReference>
<keyword evidence="4" id="KW-1185">Reference proteome</keyword>
<sequence>IVHSDIKPENFLIDGSGAVVLSDFGLAQRPEGASLMSEDDFLMWHGLPGGTAGYLAPEALNKVDPYVAHKSDLFSLG</sequence>
<organism evidence="2">
    <name type="scientific">Dichomitus squalens</name>
    <dbReference type="NCBI Taxonomy" id="114155"/>
    <lineage>
        <taxon>Eukaryota</taxon>
        <taxon>Fungi</taxon>
        <taxon>Dikarya</taxon>
        <taxon>Basidiomycota</taxon>
        <taxon>Agaricomycotina</taxon>
        <taxon>Agaricomycetes</taxon>
        <taxon>Polyporales</taxon>
        <taxon>Polyporaceae</taxon>
        <taxon>Dichomitus</taxon>
    </lineage>
</organism>
<dbReference type="EMBL" id="ML145150">
    <property type="protein sequence ID" value="TBU56502.1"/>
    <property type="molecule type" value="Genomic_DNA"/>
</dbReference>
<dbReference type="Proteomes" id="UP000292957">
    <property type="component" value="Unassembled WGS sequence"/>
</dbReference>
<dbReference type="Proteomes" id="UP000292082">
    <property type="component" value="Unassembled WGS sequence"/>
</dbReference>
<dbReference type="STRING" id="114155.A0A4Q9MNF9"/>
<feature type="non-terminal residue" evidence="2">
    <location>
        <position position="77"/>
    </location>
</feature>
<dbReference type="Pfam" id="PF00069">
    <property type="entry name" value="Pkinase"/>
    <property type="match status" value="1"/>
</dbReference>
<gene>
    <name evidence="3" type="ORF">BD310DRAFT_775154</name>
    <name evidence="2" type="ORF">BD311DRAFT_618962</name>
</gene>
<evidence type="ECO:0000313" key="4">
    <source>
        <dbReference type="Proteomes" id="UP000292082"/>
    </source>
</evidence>
<feature type="non-terminal residue" evidence="2">
    <location>
        <position position="1"/>
    </location>
</feature>
<dbReference type="GO" id="GO:0005634">
    <property type="term" value="C:nucleus"/>
    <property type="evidence" value="ECO:0007669"/>
    <property type="project" value="TreeGrafter"/>
</dbReference>
<dbReference type="GO" id="GO:0004674">
    <property type="term" value="F:protein serine/threonine kinase activity"/>
    <property type="evidence" value="ECO:0007669"/>
    <property type="project" value="TreeGrafter"/>
</dbReference>
<feature type="domain" description="Protein kinase" evidence="1">
    <location>
        <begin position="1"/>
        <end position="77"/>
    </location>
</feature>
<evidence type="ECO:0000259" key="1">
    <source>
        <dbReference type="PROSITE" id="PS50011"/>
    </source>
</evidence>
<proteinExistence type="predicted"/>
<dbReference type="PANTHER" id="PTHR44167:SF24">
    <property type="entry name" value="SERINE_THREONINE-PROTEIN KINASE CHK2"/>
    <property type="match status" value="1"/>
</dbReference>
<dbReference type="EMBL" id="ML143414">
    <property type="protein sequence ID" value="TBU29240.1"/>
    <property type="molecule type" value="Genomic_DNA"/>
</dbReference>
<evidence type="ECO:0000313" key="3">
    <source>
        <dbReference type="EMBL" id="TBU56502.1"/>
    </source>
</evidence>
<dbReference type="InterPro" id="IPR008271">
    <property type="entry name" value="Ser/Thr_kinase_AS"/>
</dbReference>
<accession>A0A4Q9MNF9</accession>
<keyword evidence="2" id="KW-0418">Kinase</keyword>
<dbReference type="OrthoDB" id="1668230at2759"/>
<dbReference type="SUPFAM" id="SSF56112">
    <property type="entry name" value="Protein kinase-like (PK-like)"/>
    <property type="match status" value="1"/>
</dbReference>
<dbReference type="GO" id="GO:0044773">
    <property type="term" value="P:mitotic DNA damage checkpoint signaling"/>
    <property type="evidence" value="ECO:0007669"/>
    <property type="project" value="TreeGrafter"/>
</dbReference>
<dbReference type="Gene3D" id="1.10.510.10">
    <property type="entry name" value="Transferase(Phosphotransferase) domain 1"/>
    <property type="match status" value="1"/>
</dbReference>
<keyword evidence="2" id="KW-0808">Transferase</keyword>
<dbReference type="PROSITE" id="PS00108">
    <property type="entry name" value="PROTEIN_KINASE_ST"/>
    <property type="match status" value="1"/>
</dbReference>
<protein>
    <submittedName>
        <fullName evidence="2">Kinase-like domain-containing protein</fullName>
    </submittedName>
</protein>
<name>A0A4Q9MNF9_9APHY</name>
<dbReference type="AlphaFoldDB" id="A0A4Q9MNF9"/>